<comment type="caution">
    <text evidence="2">The sequence shown here is derived from an EMBL/GenBank/DDBJ whole genome shotgun (WGS) entry which is preliminary data.</text>
</comment>
<sequence>MPIETTEPQGNRRPAAPIRTSNKPSRDQLTPPLMVEGLEAVRDTHC</sequence>
<accession>A0ABX2CPL1</accession>
<protein>
    <recommendedName>
        <fullName evidence="4">Transposase</fullName>
    </recommendedName>
</protein>
<keyword evidence="3" id="KW-1185">Reference proteome</keyword>
<evidence type="ECO:0000256" key="1">
    <source>
        <dbReference type="SAM" id="MobiDB-lite"/>
    </source>
</evidence>
<dbReference type="RefSeq" id="WP_172115387.1">
    <property type="nucleotide sequence ID" value="NZ_JABFDN010000027.1"/>
</dbReference>
<gene>
    <name evidence="2" type="ORF">HL667_33320</name>
</gene>
<organism evidence="2 3">
    <name type="scientific">Bradyrhizobium aeschynomenes</name>
    <dbReference type="NCBI Taxonomy" id="2734909"/>
    <lineage>
        <taxon>Bacteria</taxon>
        <taxon>Pseudomonadati</taxon>
        <taxon>Pseudomonadota</taxon>
        <taxon>Alphaproteobacteria</taxon>
        <taxon>Hyphomicrobiales</taxon>
        <taxon>Nitrobacteraceae</taxon>
        <taxon>Bradyrhizobium</taxon>
    </lineage>
</organism>
<reference evidence="2" key="1">
    <citation type="submission" date="2020-05" db="EMBL/GenBank/DDBJ databases">
        <title>Nod-independent and nitrogen-fixing Bradyrhizobium aeschynomene sp. nov. isolated from nodules of Aeschynomene indica.</title>
        <authorList>
            <person name="Zhang Z."/>
        </authorList>
    </citation>
    <scope>NUCLEOTIDE SEQUENCE</scope>
    <source>
        <strain evidence="2">83012</strain>
    </source>
</reference>
<dbReference type="EMBL" id="JABFDN010000027">
    <property type="protein sequence ID" value="NPU69913.1"/>
    <property type="molecule type" value="Genomic_DNA"/>
</dbReference>
<name>A0ABX2CPL1_9BRAD</name>
<feature type="region of interest" description="Disordered" evidence="1">
    <location>
        <begin position="1"/>
        <end position="46"/>
    </location>
</feature>
<evidence type="ECO:0000313" key="2">
    <source>
        <dbReference type="EMBL" id="NPU69913.1"/>
    </source>
</evidence>
<proteinExistence type="predicted"/>
<dbReference type="Proteomes" id="UP000886476">
    <property type="component" value="Unassembled WGS sequence"/>
</dbReference>
<evidence type="ECO:0008006" key="4">
    <source>
        <dbReference type="Google" id="ProtNLM"/>
    </source>
</evidence>
<evidence type="ECO:0000313" key="3">
    <source>
        <dbReference type="Proteomes" id="UP000886476"/>
    </source>
</evidence>